<keyword evidence="4" id="KW-1185">Reference proteome</keyword>
<reference evidence="3 4" key="1">
    <citation type="submission" date="2024-03" db="EMBL/GenBank/DDBJ databases">
        <title>High-quality draft genome sequence of Oceanobacter sp. wDCs-4.</title>
        <authorList>
            <person name="Dong C."/>
        </authorList>
    </citation>
    <scope>NUCLEOTIDE SEQUENCE [LARGE SCALE GENOMIC DNA]</scope>
    <source>
        <strain evidence="4">wDCs-4</strain>
    </source>
</reference>
<dbReference type="InterPro" id="IPR010998">
    <property type="entry name" value="Integrase_recombinase_N"/>
</dbReference>
<evidence type="ECO:0000313" key="4">
    <source>
        <dbReference type="Proteomes" id="UP001620597"/>
    </source>
</evidence>
<organism evidence="3 4">
    <name type="scientific">Oceanobacter antarcticus</name>
    <dbReference type="NCBI Taxonomy" id="3133425"/>
    <lineage>
        <taxon>Bacteria</taxon>
        <taxon>Pseudomonadati</taxon>
        <taxon>Pseudomonadota</taxon>
        <taxon>Gammaproteobacteria</taxon>
        <taxon>Oceanospirillales</taxon>
        <taxon>Oceanospirillaceae</taxon>
        <taxon>Oceanobacter</taxon>
    </lineage>
</organism>
<name>A0ABW8NKH8_9GAMM</name>
<evidence type="ECO:0000313" key="3">
    <source>
        <dbReference type="EMBL" id="MFK4753484.1"/>
    </source>
</evidence>
<sequence>MGLFERLRIKAYIRFHQRQHPNAMGSAEVMGFLDHLASDQHES</sequence>
<feature type="domain" description="Integrase SAM-like N-terminal" evidence="2">
    <location>
        <begin position="9"/>
        <end position="41"/>
    </location>
</feature>
<keyword evidence="1" id="KW-0238">DNA-binding</keyword>
<dbReference type="Gene3D" id="1.10.150.130">
    <property type="match status" value="1"/>
</dbReference>
<proteinExistence type="predicted"/>
<accession>A0ABW8NKH8</accession>
<evidence type="ECO:0000256" key="1">
    <source>
        <dbReference type="ARBA" id="ARBA00023125"/>
    </source>
</evidence>
<dbReference type="Proteomes" id="UP001620597">
    <property type="component" value="Unassembled WGS sequence"/>
</dbReference>
<dbReference type="InterPro" id="IPR004107">
    <property type="entry name" value="Integrase_SAM-like_N"/>
</dbReference>
<protein>
    <recommendedName>
        <fullName evidence="2">Integrase SAM-like N-terminal domain-containing protein</fullName>
    </recommendedName>
</protein>
<dbReference type="Pfam" id="PF13495">
    <property type="entry name" value="Phage_int_SAM_4"/>
    <property type="match status" value="1"/>
</dbReference>
<gene>
    <name evidence="3" type="ORF">WG929_13800</name>
</gene>
<dbReference type="RefSeq" id="WP_416206516.1">
    <property type="nucleotide sequence ID" value="NZ_JBBKTX010000016.1"/>
</dbReference>
<comment type="caution">
    <text evidence="3">The sequence shown here is derived from an EMBL/GenBank/DDBJ whole genome shotgun (WGS) entry which is preliminary data.</text>
</comment>
<dbReference type="EMBL" id="JBBKTX010000016">
    <property type="protein sequence ID" value="MFK4753484.1"/>
    <property type="molecule type" value="Genomic_DNA"/>
</dbReference>
<evidence type="ECO:0000259" key="2">
    <source>
        <dbReference type="Pfam" id="PF13495"/>
    </source>
</evidence>